<dbReference type="SMART" id="SM00369">
    <property type="entry name" value="LRR_TYP"/>
    <property type="match status" value="3"/>
</dbReference>
<organism evidence="12 13">
    <name type="scientific">Agrilus planipennis</name>
    <name type="common">Emerald ash borer</name>
    <name type="synonym">Agrilus marcopoli</name>
    <dbReference type="NCBI Taxonomy" id="224129"/>
    <lineage>
        <taxon>Eukaryota</taxon>
        <taxon>Metazoa</taxon>
        <taxon>Ecdysozoa</taxon>
        <taxon>Arthropoda</taxon>
        <taxon>Hexapoda</taxon>
        <taxon>Insecta</taxon>
        <taxon>Pterygota</taxon>
        <taxon>Neoptera</taxon>
        <taxon>Endopterygota</taxon>
        <taxon>Coleoptera</taxon>
        <taxon>Polyphaga</taxon>
        <taxon>Elateriformia</taxon>
        <taxon>Buprestoidea</taxon>
        <taxon>Buprestidae</taxon>
        <taxon>Agrilinae</taxon>
        <taxon>Agrilus</taxon>
    </lineage>
</organism>
<evidence type="ECO:0000256" key="2">
    <source>
        <dbReference type="ARBA" id="ARBA00022614"/>
    </source>
</evidence>
<feature type="signal peptide" evidence="10">
    <location>
        <begin position="1"/>
        <end position="20"/>
    </location>
</feature>
<keyword evidence="5" id="KW-0677">Repeat</keyword>
<evidence type="ECO:0000256" key="4">
    <source>
        <dbReference type="ARBA" id="ARBA00022729"/>
    </source>
</evidence>
<keyword evidence="3 9" id="KW-0812">Transmembrane</keyword>
<dbReference type="SUPFAM" id="SSF52058">
    <property type="entry name" value="L domain-like"/>
    <property type="match status" value="1"/>
</dbReference>
<keyword evidence="12" id="KW-1185">Reference proteome</keyword>
<dbReference type="PRINTS" id="PR00019">
    <property type="entry name" value="LEURICHRPT"/>
</dbReference>
<dbReference type="Proteomes" id="UP000192223">
    <property type="component" value="Unplaced"/>
</dbReference>
<dbReference type="PANTHER" id="PTHR24365:SF530">
    <property type="entry name" value="MSTPROX-RELATED"/>
    <property type="match status" value="1"/>
</dbReference>
<keyword evidence="6 9" id="KW-1133">Transmembrane helix</keyword>
<keyword evidence="4 10" id="KW-0732">Signal</keyword>
<feature type="transmembrane region" description="Helical" evidence="9">
    <location>
        <begin position="415"/>
        <end position="437"/>
    </location>
</feature>
<dbReference type="PROSITE" id="PS51450">
    <property type="entry name" value="LRR"/>
    <property type="match status" value="2"/>
</dbReference>
<dbReference type="InterPro" id="IPR001611">
    <property type="entry name" value="Leu-rich_rpt"/>
</dbReference>
<comment type="subcellular location">
    <subcellularLocation>
        <location evidence="1">Membrane</location>
        <topology evidence="1">Single-pass membrane protein</topology>
    </subcellularLocation>
</comment>
<dbReference type="InterPro" id="IPR003591">
    <property type="entry name" value="Leu-rich_rpt_typical-subtyp"/>
</dbReference>
<accession>A0A1W4XF28</accession>
<gene>
    <name evidence="13" type="primary">LOC108741001</name>
</gene>
<dbReference type="AlphaFoldDB" id="A0A1W4XF28"/>
<keyword evidence="7 9" id="KW-0472">Membrane</keyword>
<dbReference type="Gene3D" id="3.80.10.10">
    <property type="entry name" value="Ribonuclease Inhibitor"/>
    <property type="match status" value="2"/>
</dbReference>
<keyword evidence="2" id="KW-0433">Leucine-rich repeat</keyword>
<evidence type="ECO:0000256" key="1">
    <source>
        <dbReference type="ARBA" id="ARBA00004167"/>
    </source>
</evidence>
<dbReference type="GO" id="GO:0038023">
    <property type="term" value="F:signaling receptor activity"/>
    <property type="evidence" value="ECO:0007669"/>
    <property type="project" value="TreeGrafter"/>
</dbReference>
<sequence length="467" mass="53458">MFLLHIRAFAFLYLLEIGFGQSSSSSLCSIPKQEHKCLCSVVIDSELSYNVMHKLDCSRNGFDSFPDYQLITEAGHLDLSFNKIEKLDGSVSNVENPVLHSLILSFNSIYYVSTDYFKNLPNLKHLDLSHNDIASFVNSNVFNGLSKLEVLDLSFNSISTLPEYIFYPLSGLRSLDISYNYLGALFTKLDNIFNSTLGLTKEINKLSMNGLDIKYVLHTFFDGANQLTYLSVADNPLLEVPTIPYSVTYLDISGTWVAVLQGKHLNYHSLQILKMNRMPNLRKIDRYAFYTLQSLIELEMNDNPNLKDLESVAFGILSEKTDLHLKKMSVARCGLKGVNESYQFLFNKLDYIDLQGNPFTCDCNIFWLQKFEDSLNQKQNLRCVKPLRLRMKNILDLTHEDLPQCESEENQKQKVIIIVLSVLIAVLIIFVVYLIYLGPLYYQNKYREIGPDSPYGLVVDIQPNRVE</sequence>
<evidence type="ECO:0000256" key="9">
    <source>
        <dbReference type="SAM" id="Phobius"/>
    </source>
</evidence>
<dbReference type="Pfam" id="PF13306">
    <property type="entry name" value="LRR_5"/>
    <property type="match status" value="1"/>
</dbReference>
<dbReference type="KEGG" id="apln:108741001"/>
<feature type="chain" id="PRO_5010728185" evidence="10">
    <location>
        <begin position="21"/>
        <end position="467"/>
    </location>
</feature>
<evidence type="ECO:0000256" key="10">
    <source>
        <dbReference type="SAM" id="SignalP"/>
    </source>
</evidence>
<reference evidence="13" key="1">
    <citation type="submission" date="2025-08" db="UniProtKB">
        <authorList>
            <consortium name="RefSeq"/>
        </authorList>
    </citation>
    <scope>IDENTIFICATION</scope>
    <source>
        <tissue evidence="13">Entire body</tissue>
    </source>
</reference>
<proteinExistence type="predicted"/>
<dbReference type="InterPro" id="IPR026906">
    <property type="entry name" value="LRR_5"/>
</dbReference>
<dbReference type="STRING" id="224129.A0A1W4XF28"/>
<dbReference type="SMART" id="SM00365">
    <property type="entry name" value="LRR_SD22"/>
    <property type="match status" value="4"/>
</dbReference>
<evidence type="ECO:0000256" key="5">
    <source>
        <dbReference type="ARBA" id="ARBA00022737"/>
    </source>
</evidence>
<keyword evidence="8" id="KW-0325">Glycoprotein</keyword>
<dbReference type="InterPro" id="IPR000483">
    <property type="entry name" value="Cys-rich_flank_reg_C"/>
</dbReference>
<dbReference type="Pfam" id="PF13855">
    <property type="entry name" value="LRR_8"/>
    <property type="match status" value="2"/>
</dbReference>
<evidence type="ECO:0000256" key="7">
    <source>
        <dbReference type="ARBA" id="ARBA00023136"/>
    </source>
</evidence>
<dbReference type="InParanoid" id="A0A1W4XF28"/>
<name>A0A1W4XF28_AGRPL</name>
<dbReference type="RefSeq" id="XP_018331058.1">
    <property type="nucleotide sequence ID" value="XM_018475556.2"/>
</dbReference>
<feature type="domain" description="LRRCT" evidence="11">
    <location>
        <begin position="357"/>
        <end position="406"/>
    </location>
</feature>
<dbReference type="PANTHER" id="PTHR24365">
    <property type="entry name" value="TOLL-LIKE RECEPTOR"/>
    <property type="match status" value="1"/>
</dbReference>
<evidence type="ECO:0000256" key="6">
    <source>
        <dbReference type="ARBA" id="ARBA00022989"/>
    </source>
</evidence>
<protein>
    <submittedName>
        <fullName evidence="13">Tsukushin-like isoform X1</fullName>
    </submittedName>
</protein>
<evidence type="ECO:0000313" key="13">
    <source>
        <dbReference type="RefSeq" id="XP_018331058.1"/>
    </source>
</evidence>
<evidence type="ECO:0000256" key="3">
    <source>
        <dbReference type="ARBA" id="ARBA00022692"/>
    </source>
</evidence>
<dbReference type="GeneID" id="108741001"/>
<evidence type="ECO:0000313" key="12">
    <source>
        <dbReference type="Proteomes" id="UP000192223"/>
    </source>
</evidence>
<dbReference type="OrthoDB" id="1687175at2759"/>
<evidence type="ECO:0000256" key="8">
    <source>
        <dbReference type="ARBA" id="ARBA00023180"/>
    </source>
</evidence>
<dbReference type="GO" id="GO:0007165">
    <property type="term" value="P:signal transduction"/>
    <property type="evidence" value="ECO:0007669"/>
    <property type="project" value="TreeGrafter"/>
</dbReference>
<dbReference type="FunCoup" id="A0A1W4XF28">
    <property type="interactions" value="3"/>
</dbReference>
<dbReference type="InterPro" id="IPR032675">
    <property type="entry name" value="LRR_dom_sf"/>
</dbReference>
<dbReference type="SMART" id="SM00082">
    <property type="entry name" value="LRRCT"/>
    <property type="match status" value="1"/>
</dbReference>
<evidence type="ECO:0000259" key="11">
    <source>
        <dbReference type="SMART" id="SM00082"/>
    </source>
</evidence>
<dbReference type="GO" id="GO:0005886">
    <property type="term" value="C:plasma membrane"/>
    <property type="evidence" value="ECO:0007669"/>
    <property type="project" value="TreeGrafter"/>
</dbReference>